<evidence type="ECO:0000313" key="4">
    <source>
        <dbReference type="Proteomes" id="UP001058974"/>
    </source>
</evidence>
<dbReference type="Pfam" id="PF13966">
    <property type="entry name" value="zf-RVT"/>
    <property type="match status" value="1"/>
</dbReference>
<gene>
    <name evidence="3" type="ORF">KIW84_011692</name>
</gene>
<evidence type="ECO:0000313" key="3">
    <source>
        <dbReference type="EMBL" id="KAI5442762.1"/>
    </source>
</evidence>
<evidence type="ECO:0000256" key="1">
    <source>
        <dbReference type="SAM" id="Phobius"/>
    </source>
</evidence>
<reference evidence="3 4" key="1">
    <citation type="journal article" date="2022" name="Nat. Genet.">
        <title>Improved pea reference genome and pan-genome highlight genomic features and evolutionary characteristics.</title>
        <authorList>
            <person name="Yang T."/>
            <person name="Liu R."/>
            <person name="Luo Y."/>
            <person name="Hu S."/>
            <person name="Wang D."/>
            <person name="Wang C."/>
            <person name="Pandey M.K."/>
            <person name="Ge S."/>
            <person name="Xu Q."/>
            <person name="Li N."/>
            <person name="Li G."/>
            <person name="Huang Y."/>
            <person name="Saxena R.K."/>
            <person name="Ji Y."/>
            <person name="Li M."/>
            <person name="Yan X."/>
            <person name="He Y."/>
            <person name="Liu Y."/>
            <person name="Wang X."/>
            <person name="Xiang C."/>
            <person name="Varshney R.K."/>
            <person name="Ding H."/>
            <person name="Gao S."/>
            <person name="Zong X."/>
        </authorList>
    </citation>
    <scope>NUCLEOTIDE SEQUENCE [LARGE SCALE GENOMIC DNA]</scope>
    <source>
        <strain evidence="3 4">cv. Zhongwan 6</strain>
    </source>
</reference>
<feature type="domain" description="Reverse transcriptase zinc-binding" evidence="2">
    <location>
        <begin position="2"/>
        <end position="48"/>
    </location>
</feature>
<protein>
    <recommendedName>
        <fullName evidence="2">Reverse transcriptase zinc-binding domain-containing protein</fullName>
    </recommendedName>
</protein>
<accession>A0A9D5BFN9</accession>
<dbReference type="Gramene" id="Psat01G0169200-T1">
    <property type="protein sequence ID" value="KAI5442762.1"/>
    <property type="gene ID" value="KIW84_011692"/>
</dbReference>
<keyword evidence="1" id="KW-0812">Transmembrane</keyword>
<dbReference type="Proteomes" id="UP001058974">
    <property type="component" value="Chromosome 1"/>
</dbReference>
<keyword evidence="1" id="KW-0472">Membrane</keyword>
<dbReference type="AlphaFoldDB" id="A0A9D5BFN9"/>
<keyword evidence="1" id="KW-1133">Transmembrane helix</keyword>
<evidence type="ECO:0000259" key="2">
    <source>
        <dbReference type="Pfam" id="PF13966"/>
    </source>
</evidence>
<name>A0A9D5BFN9_PEA</name>
<proteinExistence type="predicted"/>
<dbReference type="EMBL" id="JAMSHJ010000001">
    <property type="protein sequence ID" value="KAI5442762.1"/>
    <property type="molecule type" value="Genomic_DNA"/>
</dbReference>
<comment type="caution">
    <text evidence="3">The sequence shown here is derived from an EMBL/GenBank/DDBJ whole genome shotgun (WGS) entry which is preliminary data.</text>
</comment>
<organism evidence="3 4">
    <name type="scientific">Pisum sativum</name>
    <name type="common">Garden pea</name>
    <name type="synonym">Lathyrus oleraceus</name>
    <dbReference type="NCBI Taxonomy" id="3888"/>
    <lineage>
        <taxon>Eukaryota</taxon>
        <taxon>Viridiplantae</taxon>
        <taxon>Streptophyta</taxon>
        <taxon>Embryophyta</taxon>
        <taxon>Tracheophyta</taxon>
        <taxon>Spermatophyta</taxon>
        <taxon>Magnoliopsida</taxon>
        <taxon>eudicotyledons</taxon>
        <taxon>Gunneridae</taxon>
        <taxon>Pentapetalae</taxon>
        <taxon>rosids</taxon>
        <taxon>fabids</taxon>
        <taxon>Fabales</taxon>
        <taxon>Fabaceae</taxon>
        <taxon>Papilionoideae</taxon>
        <taxon>50 kb inversion clade</taxon>
        <taxon>NPAAA clade</taxon>
        <taxon>Hologalegina</taxon>
        <taxon>IRL clade</taxon>
        <taxon>Fabeae</taxon>
        <taxon>Lathyrus</taxon>
    </lineage>
</organism>
<keyword evidence="4" id="KW-1185">Reference proteome</keyword>
<dbReference type="InterPro" id="IPR026960">
    <property type="entry name" value="RVT-Znf"/>
</dbReference>
<sequence>MLIHQKLPTDNLLKDRGCKFASICCFCRSNEEYIKHLLFDCAFAKSLWNWFGKMVNLYTRSFDLEDLFLFCTHGKSRLCSLLLKATFVYLLYTIWMVISHHFH</sequence>
<feature type="transmembrane region" description="Helical" evidence="1">
    <location>
        <begin position="78"/>
        <end position="98"/>
    </location>
</feature>